<accession>A0A8H8D6C4</accession>
<name>A0A8H8D6C4_AJECA</name>
<evidence type="ECO:0000313" key="2">
    <source>
        <dbReference type="Proteomes" id="UP000670092"/>
    </source>
</evidence>
<proteinExistence type="predicted"/>
<dbReference type="EMBL" id="JAEVHI010000001">
    <property type="protein sequence ID" value="KAG5302477.1"/>
    <property type="molecule type" value="Genomic_DNA"/>
</dbReference>
<evidence type="ECO:0000313" key="1">
    <source>
        <dbReference type="EMBL" id="KAG5302477.1"/>
    </source>
</evidence>
<reference evidence="1 2" key="1">
    <citation type="submission" date="2021-01" db="EMBL/GenBank/DDBJ databases">
        <title>Chromosome-level genome assembly of a human fungal pathogen reveals clustering of transcriptionally co-regulated genes.</title>
        <authorList>
            <person name="Voorhies M."/>
            <person name="Cohen S."/>
            <person name="Shea T.P."/>
            <person name="Petrus S."/>
            <person name="Munoz J.F."/>
            <person name="Poplawski S."/>
            <person name="Goldman W.E."/>
            <person name="Michael T."/>
            <person name="Cuomo C.A."/>
            <person name="Sil A."/>
            <person name="Beyhan S."/>
        </authorList>
    </citation>
    <scope>NUCLEOTIDE SEQUENCE [LARGE SCALE GENOMIC DNA]</scope>
    <source>
        <strain evidence="1 2">G184AR</strain>
    </source>
</reference>
<organism evidence="1 2">
    <name type="scientific">Ajellomyces capsulatus</name>
    <name type="common">Darling's disease fungus</name>
    <name type="synonym">Histoplasma capsulatum</name>
    <dbReference type="NCBI Taxonomy" id="5037"/>
    <lineage>
        <taxon>Eukaryota</taxon>
        <taxon>Fungi</taxon>
        <taxon>Dikarya</taxon>
        <taxon>Ascomycota</taxon>
        <taxon>Pezizomycotina</taxon>
        <taxon>Eurotiomycetes</taxon>
        <taxon>Eurotiomycetidae</taxon>
        <taxon>Onygenales</taxon>
        <taxon>Ajellomycetaceae</taxon>
        <taxon>Histoplasma</taxon>
    </lineage>
</organism>
<comment type="caution">
    <text evidence="1">The sequence shown here is derived from an EMBL/GenBank/DDBJ whole genome shotgun (WGS) entry which is preliminary data.</text>
</comment>
<dbReference type="AlphaFoldDB" id="A0A8H8D6C4"/>
<dbReference type="VEuPathDB" id="FungiDB:I7I52_00142"/>
<protein>
    <submittedName>
        <fullName evidence="1">Uncharacterized protein</fullName>
    </submittedName>
</protein>
<gene>
    <name evidence="1" type="ORF">I7I52_00142</name>
</gene>
<dbReference type="Proteomes" id="UP000670092">
    <property type="component" value="Unassembled WGS sequence"/>
</dbReference>
<sequence>MAPENKTGDPTRLAEVVAHPLRAEAVLCQLVKGGRLEERDVLLCLGSDGYRAVFEADAAVAAAGGEFVDVEIHGVFDEAAVAAAGVGFFGRRGGCFGRHGGFFLSSTFGSWLERCDVWNV</sequence>